<keyword evidence="2" id="KW-0614">Plasmid</keyword>
<name>F4L7Z4_HALH1</name>
<reference key="2">
    <citation type="submission" date="2011-04" db="EMBL/GenBank/DDBJ databases">
        <title>Complete sequence of plasmid 2 of Haliscomenobacter hydrossis DSM 1100.</title>
        <authorList>
            <consortium name="US DOE Joint Genome Institute (JGI-PGF)"/>
            <person name="Lucas S."/>
            <person name="Han J."/>
            <person name="Lapidus A."/>
            <person name="Bruce D."/>
            <person name="Goodwin L."/>
            <person name="Pitluck S."/>
            <person name="Peters L."/>
            <person name="Kyrpides N."/>
            <person name="Mavromatis K."/>
            <person name="Ivanova N."/>
            <person name="Ovchinnikova G."/>
            <person name="Pagani I."/>
            <person name="Daligault H."/>
            <person name="Detter J.C."/>
            <person name="Han C."/>
            <person name="Land M."/>
            <person name="Hauser L."/>
            <person name="Markowitz V."/>
            <person name="Cheng J.-F."/>
            <person name="Hugenholtz P."/>
            <person name="Woyke T."/>
            <person name="Wu D."/>
            <person name="Verbarg S."/>
            <person name="Frueling A."/>
            <person name="Brambilla E."/>
            <person name="Klenk H.-P."/>
            <person name="Eisen J.A."/>
        </authorList>
    </citation>
    <scope>NUCLEOTIDE SEQUENCE</scope>
    <source>
        <strain>DSM 1100</strain>
    </source>
</reference>
<evidence type="ECO:0000313" key="2">
    <source>
        <dbReference type="EMBL" id="AEE54502.1"/>
    </source>
</evidence>
<reference evidence="2 3" key="1">
    <citation type="journal article" date="2011" name="Stand. Genomic Sci.">
        <title>Complete genome sequence of Haliscomenobacter hydrossis type strain (O).</title>
        <authorList>
            <consortium name="US DOE Joint Genome Institute (JGI-PGF)"/>
            <person name="Daligault H."/>
            <person name="Lapidus A."/>
            <person name="Zeytun A."/>
            <person name="Nolan M."/>
            <person name="Lucas S."/>
            <person name="Del Rio T.G."/>
            <person name="Tice H."/>
            <person name="Cheng J.F."/>
            <person name="Tapia R."/>
            <person name="Han C."/>
            <person name="Goodwin L."/>
            <person name="Pitluck S."/>
            <person name="Liolios K."/>
            <person name="Pagani I."/>
            <person name="Ivanova N."/>
            <person name="Huntemann M."/>
            <person name="Mavromatis K."/>
            <person name="Mikhailova N."/>
            <person name="Pati A."/>
            <person name="Chen A."/>
            <person name="Palaniappan K."/>
            <person name="Land M."/>
            <person name="Hauser L."/>
            <person name="Brambilla E.M."/>
            <person name="Rohde M."/>
            <person name="Verbarg S."/>
            <person name="Goker M."/>
            <person name="Bristow J."/>
            <person name="Eisen J.A."/>
            <person name="Markowitz V."/>
            <person name="Hugenholtz P."/>
            <person name="Kyrpides N.C."/>
            <person name="Klenk H.P."/>
            <person name="Woyke T."/>
        </authorList>
    </citation>
    <scope>NUCLEOTIDE SEQUENCE [LARGE SCALE GENOMIC DNA]</scope>
    <source>
        <strain evidence="3">ATCC 27775 / DSM 1100 / LMG 10767 / O</strain>
        <plasmid evidence="3">Plasmid pHALHY02</plasmid>
    </source>
</reference>
<feature type="domain" description="ATPase dynein-related AAA" evidence="1">
    <location>
        <begin position="556"/>
        <end position="640"/>
    </location>
</feature>
<evidence type="ECO:0000259" key="1">
    <source>
        <dbReference type="Pfam" id="PF07728"/>
    </source>
</evidence>
<dbReference type="GO" id="GO:0005524">
    <property type="term" value="F:ATP binding"/>
    <property type="evidence" value="ECO:0007669"/>
    <property type="project" value="InterPro"/>
</dbReference>
<dbReference type="InterPro" id="IPR027417">
    <property type="entry name" value="P-loop_NTPase"/>
</dbReference>
<dbReference type="AlphaFoldDB" id="F4L7Z4"/>
<sequence length="787" mass="89008">MAGSNWLQPRQWLNLITQKIKTFENPEITLKLSTMATLLIKFSNLNQYDASTATITYSDPDAKRWADVFSKLKPGDKGIFHANNLMLLGEYSHSVANKSIVFLNVKRVDLRLDDLLKINAMNPETLAIFKRPPGPILREHIDATAVFEEAEAKRFLSFYIVRAGHEAGIIPKLKQNDRVITVDAADKLTDLRLFDGNTLVAQTFGPEYFNAKGKSLADIMKIHGDTQQQNRKLSSNNLRSIERIAAALQQDSFYKFRSFSEYYNAVHNKKLYYRPTSPTSIESSQIAAEEELLKDEMKMQDPQNLILFGPPGTGKTYYSIPHAVALIEGADVEALKNEERELVKQRFDDYLTQGRIVFCTFHQSMSYEDFIEGIKPLVLDSEENSSLKYEVRDGLFKKLCTEAAFSIAQQLDQPKEGYIDSFDVLYDAFVSEVNEKLDRGEPIPLDSKNSTLLVNGISEFGNVSIKHREDTRTYTVSKRRLGKLHAAFPDLSQVSNIDKDFRSVIGGSNASAYWAVLNALRKRAPLPIEVAPTLDATAYSYESKKALIEQIPAIKFKEATGEPFVMIIDEINRGNIAQIFGELITLLEPDKRLGMAEGLRLTLPYSGDAFGVPHNLHIIGTMNTADRSVEALDTALRRRFSFIPTMPEIEKLKPTEDKIDLGKILHTLNTRLRILKDQDHTIGHAWLIGVKNLAELQTTFGNKILPLLQEYFYNDYEKLGLVLGDRFFNKPEQVSSNIFAQFSGGNDLAGQYNQAWQYELKRVDELTLEDFQSLESLTKPPKPNDSN</sequence>
<organism evidence="2 3">
    <name type="scientific">Haliscomenobacter hydrossis (strain ATCC 27775 / DSM 1100 / LMG 10767 / O)</name>
    <dbReference type="NCBI Taxonomy" id="760192"/>
    <lineage>
        <taxon>Bacteria</taxon>
        <taxon>Pseudomonadati</taxon>
        <taxon>Bacteroidota</taxon>
        <taxon>Saprospiria</taxon>
        <taxon>Saprospirales</taxon>
        <taxon>Haliscomenobacteraceae</taxon>
        <taxon>Haliscomenobacter</taxon>
    </lineage>
</organism>
<dbReference type="SUPFAM" id="SSF52540">
    <property type="entry name" value="P-loop containing nucleoside triphosphate hydrolases"/>
    <property type="match status" value="1"/>
</dbReference>
<dbReference type="Gene3D" id="3.40.50.300">
    <property type="entry name" value="P-loop containing nucleotide triphosphate hydrolases"/>
    <property type="match status" value="2"/>
</dbReference>
<dbReference type="HOGENOM" id="CLU_008747_6_3_10"/>
<accession>F4L7Z4</accession>
<gene>
    <name evidence="2" type="ordered locus">Halhy_6686</name>
</gene>
<dbReference type="PANTHER" id="PTHR37291">
    <property type="entry name" value="5-METHYLCYTOSINE-SPECIFIC RESTRICTION ENZYME B"/>
    <property type="match status" value="1"/>
</dbReference>
<protein>
    <submittedName>
        <fullName evidence="2">ATPase associated with various cellular activities AAA_5</fullName>
    </submittedName>
</protein>
<proteinExistence type="predicted"/>
<keyword evidence="3" id="KW-1185">Reference proteome</keyword>
<dbReference type="InterPro" id="IPR011704">
    <property type="entry name" value="ATPase_dyneun-rel_AAA"/>
</dbReference>
<dbReference type="REBASE" id="35667">
    <property type="entry name" value="Hhy1100McrBC2P"/>
</dbReference>
<dbReference type="KEGG" id="hhy:Halhy_6686"/>
<dbReference type="Proteomes" id="UP000008461">
    <property type="component" value="Plasmid pHALHY02"/>
</dbReference>
<dbReference type="GO" id="GO:0016887">
    <property type="term" value="F:ATP hydrolysis activity"/>
    <property type="evidence" value="ECO:0007669"/>
    <property type="project" value="InterPro"/>
</dbReference>
<dbReference type="EMBL" id="CP002693">
    <property type="protein sequence ID" value="AEE54502.1"/>
    <property type="molecule type" value="Genomic_DNA"/>
</dbReference>
<dbReference type="Pfam" id="PF07728">
    <property type="entry name" value="AAA_5"/>
    <property type="match status" value="1"/>
</dbReference>
<geneLocation type="plasmid" evidence="2 3">
    <name>pHALHY02</name>
</geneLocation>
<dbReference type="PANTHER" id="PTHR37291:SF1">
    <property type="entry name" value="TYPE IV METHYL-DIRECTED RESTRICTION ENZYME ECOKMCRB SUBUNIT"/>
    <property type="match status" value="1"/>
</dbReference>
<dbReference type="InterPro" id="IPR052934">
    <property type="entry name" value="Methyl-DNA_Rec/Restrict_Enz"/>
</dbReference>
<evidence type="ECO:0000313" key="3">
    <source>
        <dbReference type="Proteomes" id="UP000008461"/>
    </source>
</evidence>